<gene>
    <name evidence="2" type="ORF">LWI29_000799</name>
</gene>
<evidence type="ECO:0000313" key="3">
    <source>
        <dbReference type="Proteomes" id="UP001168877"/>
    </source>
</evidence>
<accession>A0AA39S9L4</accession>
<dbReference type="Proteomes" id="UP001168877">
    <property type="component" value="Unassembled WGS sequence"/>
</dbReference>
<evidence type="ECO:0000259" key="1">
    <source>
        <dbReference type="Pfam" id="PF03732"/>
    </source>
</evidence>
<dbReference type="AlphaFoldDB" id="A0AA39S9L4"/>
<dbReference type="EMBL" id="JAUESC010000381">
    <property type="protein sequence ID" value="KAK0588426.1"/>
    <property type="molecule type" value="Genomic_DNA"/>
</dbReference>
<proteinExistence type="predicted"/>
<comment type="caution">
    <text evidence="2">The sequence shown here is derived from an EMBL/GenBank/DDBJ whole genome shotgun (WGS) entry which is preliminary data.</text>
</comment>
<reference evidence="2" key="2">
    <citation type="submission" date="2023-06" db="EMBL/GenBank/DDBJ databases">
        <authorList>
            <person name="Swenson N.G."/>
            <person name="Wegrzyn J.L."/>
            <person name="Mcevoy S.L."/>
        </authorList>
    </citation>
    <scope>NUCLEOTIDE SEQUENCE</scope>
    <source>
        <strain evidence="2">NS2018</strain>
        <tissue evidence="2">Leaf</tissue>
    </source>
</reference>
<reference evidence="2" key="1">
    <citation type="journal article" date="2022" name="Plant J.">
        <title>Strategies of tolerance reflected in two North American maple genomes.</title>
        <authorList>
            <person name="McEvoy S.L."/>
            <person name="Sezen U.U."/>
            <person name="Trouern-Trend A."/>
            <person name="McMahon S.M."/>
            <person name="Schaberg P.G."/>
            <person name="Yang J."/>
            <person name="Wegrzyn J.L."/>
            <person name="Swenson N.G."/>
        </authorList>
    </citation>
    <scope>NUCLEOTIDE SEQUENCE</scope>
    <source>
        <strain evidence="2">NS2018</strain>
    </source>
</reference>
<keyword evidence="3" id="KW-1185">Reference proteome</keyword>
<sequence>MENRRELEPRVPIIRMDFPKYAEGDDPMDWVYRAEQYFDYFSIPAEKKVKTVSFHLDREALQWFQWEDCTKMLSNWEDFTKAFCREFGPHKFEDFAESLFKLHQSGALKDYISEFRRLATRIKDLNPAFRLSCFIGGLKEELKHEVKLLRPTIVQEAMIFAVEVDLKLQNCRSFSSAKSKFLFPPIKTENITRVESATKDNLPIKKLTPEEIQYKRQTICVSIVMKSLSRVTNVLGNRSCY</sequence>
<organism evidence="2 3">
    <name type="scientific">Acer saccharum</name>
    <name type="common">Sugar maple</name>
    <dbReference type="NCBI Taxonomy" id="4024"/>
    <lineage>
        <taxon>Eukaryota</taxon>
        <taxon>Viridiplantae</taxon>
        <taxon>Streptophyta</taxon>
        <taxon>Embryophyta</taxon>
        <taxon>Tracheophyta</taxon>
        <taxon>Spermatophyta</taxon>
        <taxon>Magnoliopsida</taxon>
        <taxon>eudicotyledons</taxon>
        <taxon>Gunneridae</taxon>
        <taxon>Pentapetalae</taxon>
        <taxon>rosids</taxon>
        <taxon>malvids</taxon>
        <taxon>Sapindales</taxon>
        <taxon>Sapindaceae</taxon>
        <taxon>Hippocastanoideae</taxon>
        <taxon>Acereae</taxon>
        <taxon>Acer</taxon>
    </lineage>
</organism>
<protein>
    <recommendedName>
        <fullName evidence="1">Retrotransposon gag domain-containing protein</fullName>
    </recommendedName>
</protein>
<feature type="domain" description="Retrotransposon gag" evidence="1">
    <location>
        <begin position="51"/>
        <end position="140"/>
    </location>
</feature>
<dbReference type="InterPro" id="IPR005162">
    <property type="entry name" value="Retrotrans_gag_dom"/>
</dbReference>
<dbReference type="Pfam" id="PF03732">
    <property type="entry name" value="Retrotrans_gag"/>
    <property type="match status" value="1"/>
</dbReference>
<evidence type="ECO:0000313" key="2">
    <source>
        <dbReference type="EMBL" id="KAK0588426.1"/>
    </source>
</evidence>
<name>A0AA39S9L4_ACESA</name>